<dbReference type="InterPro" id="IPR008181">
    <property type="entry name" value="dUTPase"/>
</dbReference>
<evidence type="ECO:0000256" key="1">
    <source>
        <dbReference type="ARBA" id="ARBA00006581"/>
    </source>
</evidence>
<dbReference type="InterPro" id="IPR033704">
    <property type="entry name" value="dUTPase_trimeric"/>
</dbReference>
<name>A0A1G2AY80_9BACT</name>
<keyword evidence="4" id="KW-0546">Nucleotide metabolism</keyword>
<reference evidence="7 8" key="1">
    <citation type="journal article" date="2016" name="Nat. Commun.">
        <title>Thousands of microbial genomes shed light on interconnected biogeochemical processes in an aquifer system.</title>
        <authorList>
            <person name="Anantharaman K."/>
            <person name="Brown C.T."/>
            <person name="Hug L.A."/>
            <person name="Sharon I."/>
            <person name="Castelle C.J."/>
            <person name="Probst A.J."/>
            <person name="Thomas B.C."/>
            <person name="Singh A."/>
            <person name="Wilkins M.J."/>
            <person name="Karaoz U."/>
            <person name="Brodie E.L."/>
            <person name="Williams K.H."/>
            <person name="Hubbard S.S."/>
            <person name="Banfield J.F."/>
        </authorList>
    </citation>
    <scope>NUCLEOTIDE SEQUENCE [LARGE SCALE GENOMIC DNA]</scope>
</reference>
<dbReference type="Gene3D" id="2.70.40.10">
    <property type="match status" value="1"/>
</dbReference>
<dbReference type="CDD" id="cd07557">
    <property type="entry name" value="trimeric_dUTPase"/>
    <property type="match status" value="1"/>
</dbReference>
<sequence length="141" mass="15482">MKMEIEKLRADVPVPKMAYEDDAAYDLYAAEDVVFAPGERRQVPTGLKIAIPRGYAGLIRDRSSVAWKQGLTTLAGVIDSGYRGEWLVVLLNTSRETVRVAKHTRVAQFLVLPVAQPEIQVVEKVTESVRGEGGFGSSGQH</sequence>
<comment type="catalytic activity">
    <reaction evidence="5">
        <text>dUTP + H2O = dUMP + diphosphate + H(+)</text>
        <dbReference type="Rhea" id="RHEA:10248"/>
        <dbReference type="ChEBI" id="CHEBI:15377"/>
        <dbReference type="ChEBI" id="CHEBI:15378"/>
        <dbReference type="ChEBI" id="CHEBI:33019"/>
        <dbReference type="ChEBI" id="CHEBI:61555"/>
        <dbReference type="ChEBI" id="CHEBI:246422"/>
        <dbReference type="EC" id="3.6.1.23"/>
    </reaction>
</comment>
<comment type="caution">
    <text evidence="7">The sequence shown here is derived from an EMBL/GenBank/DDBJ whole genome shotgun (WGS) entry which is preliminary data.</text>
</comment>
<feature type="domain" description="dUTPase-like" evidence="6">
    <location>
        <begin position="12"/>
        <end position="139"/>
    </location>
</feature>
<organism evidence="7 8">
    <name type="scientific">Candidatus Kerfeldbacteria bacterium RIFCSPHIGHO2_12_FULL_48_17</name>
    <dbReference type="NCBI Taxonomy" id="1798542"/>
    <lineage>
        <taxon>Bacteria</taxon>
        <taxon>Candidatus Kerfeldiibacteriota</taxon>
    </lineage>
</organism>
<keyword evidence="3" id="KW-0378">Hydrolase</keyword>
<proteinExistence type="inferred from homology"/>
<dbReference type="PANTHER" id="PTHR11241">
    <property type="entry name" value="DEOXYURIDINE 5'-TRIPHOSPHATE NUCLEOTIDOHYDROLASE"/>
    <property type="match status" value="1"/>
</dbReference>
<protein>
    <recommendedName>
        <fullName evidence="2">dUTP diphosphatase</fullName>
        <ecNumber evidence="2">3.6.1.23</ecNumber>
    </recommendedName>
</protein>
<evidence type="ECO:0000256" key="2">
    <source>
        <dbReference type="ARBA" id="ARBA00012379"/>
    </source>
</evidence>
<dbReference type="NCBIfam" id="TIGR00576">
    <property type="entry name" value="dut"/>
    <property type="match status" value="1"/>
</dbReference>
<dbReference type="EMBL" id="MHKD01000042">
    <property type="protein sequence ID" value="OGY81655.1"/>
    <property type="molecule type" value="Genomic_DNA"/>
</dbReference>
<evidence type="ECO:0000259" key="6">
    <source>
        <dbReference type="Pfam" id="PF00692"/>
    </source>
</evidence>
<dbReference type="AlphaFoldDB" id="A0A1G2AY80"/>
<dbReference type="GO" id="GO:0046081">
    <property type="term" value="P:dUTP catabolic process"/>
    <property type="evidence" value="ECO:0007669"/>
    <property type="project" value="InterPro"/>
</dbReference>
<comment type="similarity">
    <text evidence="1">Belongs to the dUTPase family.</text>
</comment>
<evidence type="ECO:0000256" key="5">
    <source>
        <dbReference type="ARBA" id="ARBA00047686"/>
    </source>
</evidence>
<dbReference type="InterPro" id="IPR029054">
    <property type="entry name" value="dUTPase-like"/>
</dbReference>
<dbReference type="GO" id="GO:0004170">
    <property type="term" value="F:dUTP diphosphatase activity"/>
    <property type="evidence" value="ECO:0007669"/>
    <property type="project" value="UniProtKB-EC"/>
</dbReference>
<gene>
    <name evidence="7" type="ORF">A3F54_01160</name>
</gene>
<accession>A0A1G2AY80</accession>
<dbReference type="SUPFAM" id="SSF51283">
    <property type="entry name" value="dUTPase-like"/>
    <property type="match status" value="1"/>
</dbReference>
<evidence type="ECO:0000313" key="7">
    <source>
        <dbReference type="EMBL" id="OGY81655.1"/>
    </source>
</evidence>
<evidence type="ECO:0000256" key="4">
    <source>
        <dbReference type="ARBA" id="ARBA00023080"/>
    </source>
</evidence>
<evidence type="ECO:0000313" key="8">
    <source>
        <dbReference type="Proteomes" id="UP000176952"/>
    </source>
</evidence>
<dbReference type="InterPro" id="IPR036157">
    <property type="entry name" value="dUTPase-like_sf"/>
</dbReference>
<dbReference type="PANTHER" id="PTHR11241:SF0">
    <property type="entry name" value="DEOXYURIDINE 5'-TRIPHOSPHATE NUCLEOTIDOHYDROLASE"/>
    <property type="match status" value="1"/>
</dbReference>
<dbReference type="NCBIfam" id="NF001862">
    <property type="entry name" value="PRK00601.1"/>
    <property type="match status" value="1"/>
</dbReference>
<dbReference type="Proteomes" id="UP000176952">
    <property type="component" value="Unassembled WGS sequence"/>
</dbReference>
<evidence type="ECO:0000256" key="3">
    <source>
        <dbReference type="ARBA" id="ARBA00022801"/>
    </source>
</evidence>
<dbReference type="EC" id="3.6.1.23" evidence="2"/>
<dbReference type="GO" id="GO:0000287">
    <property type="term" value="F:magnesium ion binding"/>
    <property type="evidence" value="ECO:0007669"/>
    <property type="project" value="InterPro"/>
</dbReference>
<dbReference type="STRING" id="1798542.A3F54_01160"/>
<dbReference type="Pfam" id="PF00692">
    <property type="entry name" value="dUTPase"/>
    <property type="match status" value="1"/>
</dbReference>
<dbReference type="GO" id="GO:0006226">
    <property type="term" value="P:dUMP biosynthetic process"/>
    <property type="evidence" value="ECO:0007669"/>
    <property type="project" value="InterPro"/>
</dbReference>